<comment type="similarity">
    <text evidence="1 8">Belongs to the cytochrome P450 family.</text>
</comment>
<sequence>MGREAAMGESVVENGTAPRLALPPRPKTRLGLWQHLKATRANSVSTWSDAAFEMELGERHMLWRHVIIANAPEHVRHVLLDNAENYVRSSLSRRLLEPGLGQGLLTTHGATWRRQRRMMAPAFAAKRIADFAPAMVEAAERLAWDWSRVPPSAPVDLAEAMSGLTLAIISEAMFSVRVDPEIALIGQAVAVYQSAIRPSIADLIGLPDWLPRPAVRRAHRIFAESDRVIQRLIDERRRHGGPDDLLAMLLAAPDGEAPASAKEVRDHVATIFTAGHETTANALAWTFYLLSLHPAERRRLEDELDRVLGERAATAEDVPNLTFTRMVIEESMRLYPPAHTMSRQALGPDRLGTIELRKGSSVLIVPWLLHRHRKLWDRPDEFRPDRFAPAEVAARPRFAYIPFGAGPHICIGASFAMTEAILCLATIARRFRLTLVPGTTVEPVGLITLRPKHGLPMRLERR</sequence>
<organism evidence="10 11">
    <name type="scientific">Aliidongia dinghuensis</name>
    <dbReference type="NCBI Taxonomy" id="1867774"/>
    <lineage>
        <taxon>Bacteria</taxon>
        <taxon>Pseudomonadati</taxon>
        <taxon>Pseudomonadota</taxon>
        <taxon>Alphaproteobacteria</taxon>
        <taxon>Rhodospirillales</taxon>
        <taxon>Dongiaceae</taxon>
        <taxon>Aliidongia</taxon>
    </lineage>
</organism>
<evidence type="ECO:0000313" key="11">
    <source>
        <dbReference type="Proteomes" id="UP000646365"/>
    </source>
</evidence>
<dbReference type="InterPro" id="IPR017972">
    <property type="entry name" value="Cyt_P450_CS"/>
</dbReference>
<dbReference type="Pfam" id="PF00067">
    <property type="entry name" value="p450"/>
    <property type="match status" value="1"/>
</dbReference>
<evidence type="ECO:0000256" key="6">
    <source>
        <dbReference type="ARBA" id="ARBA00023033"/>
    </source>
</evidence>
<dbReference type="GO" id="GO:0004497">
    <property type="term" value="F:monooxygenase activity"/>
    <property type="evidence" value="ECO:0007669"/>
    <property type="project" value="UniProtKB-KW"/>
</dbReference>
<dbReference type="GO" id="GO:0016705">
    <property type="term" value="F:oxidoreductase activity, acting on paired donors, with incorporation or reduction of molecular oxygen"/>
    <property type="evidence" value="ECO:0007669"/>
    <property type="project" value="InterPro"/>
</dbReference>
<evidence type="ECO:0000256" key="2">
    <source>
        <dbReference type="ARBA" id="ARBA00022617"/>
    </source>
</evidence>
<proteinExistence type="inferred from homology"/>
<keyword evidence="4 8" id="KW-0560">Oxidoreductase</keyword>
<dbReference type="PANTHER" id="PTHR24291:SF50">
    <property type="entry name" value="BIFUNCTIONAL ALBAFLAVENONE MONOOXYGENASE_TERPENE SYNTHASE"/>
    <property type="match status" value="1"/>
</dbReference>
<name>A0A8J2YSE2_9PROT</name>
<dbReference type="Gene3D" id="1.10.630.10">
    <property type="entry name" value="Cytochrome P450"/>
    <property type="match status" value="1"/>
</dbReference>
<dbReference type="PRINTS" id="PR00463">
    <property type="entry name" value="EP450I"/>
</dbReference>
<dbReference type="InterPro" id="IPR002401">
    <property type="entry name" value="Cyt_P450_E_grp-I"/>
</dbReference>
<keyword evidence="5 7" id="KW-0408">Iron</keyword>
<dbReference type="AlphaFoldDB" id="A0A8J2YSE2"/>
<keyword evidence="6 8" id="KW-0503">Monooxygenase</keyword>
<dbReference type="CDD" id="cd20620">
    <property type="entry name" value="CYP132-like"/>
    <property type="match status" value="1"/>
</dbReference>
<dbReference type="GO" id="GO:0005506">
    <property type="term" value="F:iron ion binding"/>
    <property type="evidence" value="ECO:0007669"/>
    <property type="project" value="InterPro"/>
</dbReference>
<dbReference type="SUPFAM" id="SSF48264">
    <property type="entry name" value="Cytochrome P450"/>
    <property type="match status" value="1"/>
</dbReference>
<keyword evidence="3 7" id="KW-0479">Metal-binding</keyword>
<reference evidence="10" key="1">
    <citation type="journal article" date="2014" name="Int. J. Syst. Evol. Microbiol.">
        <title>Complete genome sequence of Corynebacterium casei LMG S-19264T (=DSM 44701T), isolated from a smear-ripened cheese.</title>
        <authorList>
            <consortium name="US DOE Joint Genome Institute (JGI-PGF)"/>
            <person name="Walter F."/>
            <person name="Albersmeier A."/>
            <person name="Kalinowski J."/>
            <person name="Ruckert C."/>
        </authorList>
    </citation>
    <scope>NUCLEOTIDE SEQUENCE</scope>
    <source>
        <strain evidence="10">CGMCC 1.15725</strain>
    </source>
</reference>
<dbReference type="GO" id="GO:0020037">
    <property type="term" value="F:heme binding"/>
    <property type="evidence" value="ECO:0007669"/>
    <property type="project" value="InterPro"/>
</dbReference>
<dbReference type="InterPro" id="IPR001128">
    <property type="entry name" value="Cyt_P450"/>
</dbReference>
<dbReference type="PROSITE" id="PS00086">
    <property type="entry name" value="CYTOCHROME_P450"/>
    <property type="match status" value="1"/>
</dbReference>
<evidence type="ECO:0000256" key="9">
    <source>
        <dbReference type="SAM" id="MobiDB-lite"/>
    </source>
</evidence>
<accession>A0A8J2YSE2</accession>
<dbReference type="Proteomes" id="UP000646365">
    <property type="component" value="Unassembled WGS sequence"/>
</dbReference>
<evidence type="ECO:0000256" key="3">
    <source>
        <dbReference type="ARBA" id="ARBA00022723"/>
    </source>
</evidence>
<gene>
    <name evidence="10" type="ORF">GCM10011611_18650</name>
</gene>
<reference evidence="10" key="2">
    <citation type="submission" date="2020-09" db="EMBL/GenBank/DDBJ databases">
        <authorList>
            <person name="Sun Q."/>
            <person name="Zhou Y."/>
        </authorList>
    </citation>
    <scope>NUCLEOTIDE SEQUENCE</scope>
    <source>
        <strain evidence="10">CGMCC 1.15725</strain>
    </source>
</reference>
<evidence type="ECO:0000256" key="5">
    <source>
        <dbReference type="ARBA" id="ARBA00023004"/>
    </source>
</evidence>
<protein>
    <submittedName>
        <fullName evidence="10">Cytochrome P450</fullName>
    </submittedName>
</protein>
<dbReference type="PRINTS" id="PR00385">
    <property type="entry name" value="P450"/>
</dbReference>
<comment type="caution">
    <text evidence="10">The sequence shown here is derived from an EMBL/GenBank/DDBJ whole genome shotgun (WGS) entry which is preliminary data.</text>
</comment>
<evidence type="ECO:0000256" key="8">
    <source>
        <dbReference type="RuleBase" id="RU000461"/>
    </source>
</evidence>
<evidence type="ECO:0000256" key="1">
    <source>
        <dbReference type="ARBA" id="ARBA00010617"/>
    </source>
</evidence>
<dbReference type="PANTHER" id="PTHR24291">
    <property type="entry name" value="CYTOCHROME P450 FAMILY 4"/>
    <property type="match status" value="1"/>
</dbReference>
<dbReference type="InterPro" id="IPR050196">
    <property type="entry name" value="Cytochrome_P450_Monoox"/>
</dbReference>
<feature type="region of interest" description="Disordered" evidence="9">
    <location>
        <begin position="1"/>
        <end position="23"/>
    </location>
</feature>
<dbReference type="EMBL" id="BMJQ01000004">
    <property type="protein sequence ID" value="GGF13206.1"/>
    <property type="molecule type" value="Genomic_DNA"/>
</dbReference>
<dbReference type="InterPro" id="IPR036396">
    <property type="entry name" value="Cyt_P450_sf"/>
</dbReference>
<evidence type="ECO:0000313" key="10">
    <source>
        <dbReference type="EMBL" id="GGF13206.1"/>
    </source>
</evidence>
<comment type="cofactor">
    <cofactor evidence="7">
        <name>heme</name>
        <dbReference type="ChEBI" id="CHEBI:30413"/>
    </cofactor>
</comment>
<keyword evidence="2 7" id="KW-0349">Heme</keyword>
<evidence type="ECO:0000256" key="7">
    <source>
        <dbReference type="PIRSR" id="PIRSR602401-1"/>
    </source>
</evidence>
<evidence type="ECO:0000256" key="4">
    <source>
        <dbReference type="ARBA" id="ARBA00023002"/>
    </source>
</evidence>
<keyword evidence="11" id="KW-1185">Reference proteome</keyword>
<feature type="binding site" description="axial binding residue" evidence="7">
    <location>
        <position position="410"/>
    </location>
    <ligand>
        <name>heme</name>
        <dbReference type="ChEBI" id="CHEBI:30413"/>
    </ligand>
    <ligandPart>
        <name>Fe</name>
        <dbReference type="ChEBI" id="CHEBI:18248"/>
    </ligandPart>
</feature>